<evidence type="ECO:0000256" key="2">
    <source>
        <dbReference type="ARBA" id="ARBA00022801"/>
    </source>
</evidence>
<evidence type="ECO:0000313" key="7">
    <source>
        <dbReference type="EMBL" id="RWX73072.1"/>
    </source>
</evidence>
<gene>
    <name evidence="7" type="ORF">Metus_1046</name>
</gene>
<dbReference type="EMBL" id="RXGA01000003">
    <property type="protein sequence ID" value="RWX73072.1"/>
    <property type="molecule type" value="Genomic_DNA"/>
</dbReference>
<dbReference type="GO" id="GO:0003724">
    <property type="term" value="F:RNA helicase activity"/>
    <property type="evidence" value="ECO:0007669"/>
    <property type="project" value="TreeGrafter"/>
</dbReference>
<evidence type="ECO:0000256" key="5">
    <source>
        <dbReference type="ARBA" id="ARBA00023118"/>
    </source>
</evidence>
<dbReference type="SMART" id="SM00490">
    <property type="entry name" value="HELICc"/>
    <property type="match status" value="1"/>
</dbReference>
<accession>A0A3S3RE50</accession>
<dbReference type="InterPro" id="IPR054712">
    <property type="entry name" value="Cas3-like_dom"/>
</dbReference>
<proteinExistence type="predicted"/>
<evidence type="ECO:0000256" key="3">
    <source>
        <dbReference type="ARBA" id="ARBA00022806"/>
    </source>
</evidence>
<dbReference type="PANTHER" id="PTHR47959:SF16">
    <property type="entry name" value="CRISPR-ASSOCIATED NUCLEASE_HELICASE CAS3-RELATED"/>
    <property type="match status" value="1"/>
</dbReference>
<name>A0A3S3RE50_METS7</name>
<dbReference type="InterPro" id="IPR006474">
    <property type="entry name" value="Helicase_Cas3_CRISPR-ass_core"/>
</dbReference>
<dbReference type="AlphaFoldDB" id="A0A3S3RE50"/>
<comment type="caution">
    <text evidence="7">The sequence shown here is derived from an EMBL/GenBank/DDBJ whole genome shotgun (WGS) entry which is preliminary data.</text>
</comment>
<dbReference type="Pfam" id="PF22590">
    <property type="entry name" value="Cas3-like_C_2"/>
    <property type="match status" value="1"/>
</dbReference>
<sequence>MQLGNGKPVLLLLDLPTSYGKTTITVSLAKRAIEGNSFFSRIIHVLPMRSIADQLGKEVVSCLKQENENGEFERKVAIQHLGLQESPYFAKKVVITTLDTFVLNFFKAPVKEFSRVLDERGTHFDFPRAQIYSAFVIFDEFHLFSKLGTGTEDAKAVSKSLTSVLSAIKSLCLAGVPVIVMTATMPSIMKKLLVKKLGEYGITIIEKIYSKGDDQAFEEDRRSRTINFHKIQRDAVPELCERFLREGKKVLCTFNTVRDAVYCFNELKHLDPFLIHGKLPEGIRKKRVDEISSGENMEENTPNLAVTTQVVESGVNLSFDVLITASCPADRLMQRSGRVAREKGAHLGEVFIVEDSKYASFGPYNQSICKKTLDLVIEKQQINRDIIDEVYSGESIEVDRSLWEVLSWLDNFVLLDSANVDRALEFYKGFTDSFGIVTGFMESKVPSAERREFAVGLSEAEAKRVLKLRKKVVRENEIINLDKDESCLRTLLGAPSLSLELQLQGYEGIALDEFDPEIGYVWLED</sequence>
<dbReference type="InterPro" id="IPR014001">
    <property type="entry name" value="Helicase_ATP-bd"/>
</dbReference>
<dbReference type="InterPro" id="IPR050079">
    <property type="entry name" value="DEAD_box_RNA_helicase"/>
</dbReference>
<dbReference type="Proteomes" id="UP000288215">
    <property type="component" value="Unassembled WGS sequence"/>
</dbReference>
<dbReference type="GO" id="GO:0005524">
    <property type="term" value="F:ATP binding"/>
    <property type="evidence" value="ECO:0007669"/>
    <property type="project" value="UniProtKB-KW"/>
</dbReference>
<dbReference type="InterPro" id="IPR001650">
    <property type="entry name" value="Helicase_C-like"/>
</dbReference>
<dbReference type="Pfam" id="PF00270">
    <property type="entry name" value="DEAD"/>
    <property type="match status" value="1"/>
</dbReference>
<keyword evidence="4" id="KW-0067">ATP-binding</keyword>
<feature type="domain" description="Helicase ATP-binding" evidence="6">
    <location>
        <begin position="2"/>
        <end position="203"/>
    </location>
</feature>
<keyword evidence="1" id="KW-0547">Nucleotide-binding</keyword>
<dbReference type="InterPro" id="IPR027417">
    <property type="entry name" value="P-loop_NTPase"/>
</dbReference>
<reference evidence="7 8" key="1">
    <citation type="submission" date="2018-12" db="EMBL/GenBank/DDBJ databases">
        <title>The complete genome of the methanogenic archaea of the candidate phylum Verstraetearchaeota, obtained from the metagenome of underground thermal water.</title>
        <authorList>
            <person name="Kadnikov V.V."/>
            <person name="Mardanov A.V."/>
            <person name="Beletsky A.V."/>
            <person name="Karnachuk O.V."/>
            <person name="Ravin N.V."/>
        </authorList>
    </citation>
    <scope>NUCLEOTIDE SEQUENCE [LARGE SCALE GENOMIC DNA]</scope>
    <source>
        <strain evidence="7">Ch88</strain>
    </source>
</reference>
<dbReference type="GO" id="GO:0005829">
    <property type="term" value="C:cytosol"/>
    <property type="evidence" value="ECO:0007669"/>
    <property type="project" value="TreeGrafter"/>
</dbReference>
<dbReference type="Gene3D" id="3.40.50.300">
    <property type="entry name" value="P-loop containing nucleotide triphosphate hydrolases"/>
    <property type="match status" value="2"/>
</dbReference>
<organism evidence="7 8">
    <name type="scientific">Methanosuratincola subterraneus</name>
    <dbReference type="NCBI Taxonomy" id="2593994"/>
    <lineage>
        <taxon>Archaea</taxon>
        <taxon>Thermoproteota</taxon>
        <taxon>Methanosuratincolia</taxon>
        <taxon>Candidatus Methanomethylicales</taxon>
        <taxon>Candidatus Methanomethylicaceae</taxon>
        <taxon>Candidatus Methanosuratincola (ex Vanwonterghem et al. 2016)</taxon>
    </lineage>
</organism>
<dbReference type="GO" id="GO:0016787">
    <property type="term" value="F:hydrolase activity"/>
    <property type="evidence" value="ECO:0007669"/>
    <property type="project" value="UniProtKB-KW"/>
</dbReference>
<keyword evidence="5" id="KW-0051">Antiviral defense</keyword>
<keyword evidence="3" id="KW-0347">Helicase</keyword>
<protein>
    <submittedName>
        <fullName evidence="7">CRISPR-associated helicase Cas3</fullName>
    </submittedName>
</protein>
<dbReference type="PANTHER" id="PTHR47959">
    <property type="entry name" value="ATP-DEPENDENT RNA HELICASE RHLE-RELATED"/>
    <property type="match status" value="1"/>
</dbReference>
<evidence type="ECO:0000256" key="1">
    <source>
        <dbReference type="ARBA" id="ARBA00022741"/>
    </source>
</evidence>
<evidence type="ECO:0000313" key="8">
    <source>
        <dbReference type="Proteomes" id="UP000288215"/>
    </source>
</evidence>
<keyword evidence="2" id="KW-0378">Hydrolase</keyword>
<dbReference type="GO" id="GO:0051607">
    <property type="term" value="P:defense response to virus"/>
    <property type="evidence" value="ECO:0007669"/>
    <property type="project" value="UniProtKB-KW"/>
</dbReference>
<dbReference type="NCBIfam" id="TIGR01587">
    <property type="entry name" value="cas3_core"/>
    <property type="match status" value="1"/>
</dbReference>
<dbReference type="InterPro" id="IPR011545">
    <property type="entry name" value="DEAD/DEAH_box_helicase_dom"/>
</dbReference>
<evidence type="ECO:0000259" key="6">
    <source>
        <dbReference type="PROSITE" id="PS51192"/>
    </source>
</evidence>
<dbReference type="SUPFAM" id="SSF52540">
    <property type="entry name" value="P-loop containing nucleoside triphosphate hydrolases"/>
    <property type="match status" value="1"/>
</dbReference>
<dbReference type="GO" id="GO:0003676">
    <property type="term" value="F:nucleic acid binding"/>
    <property type="evidence" value="ECO:0007669"/>
    <property type="project" value="InterPro"/>
</dbReference>
<evidence type="ECO:0000256" key="4">
    <source>
        <dbReference type="ARBA" id="ARBA00022840"/>
    </source>
</evidence>
<dbReference type="PROSITE" id="PS51192">
    <property type="entry name" value="HELICASE_ATP_BIND_1"/>
    <property type="match status" value="1"/>
</dbReference>
<dbReference type="GO" id="GO:0140097">
    <property type="term" value="F:catalytic activity, acting on DNA"/>
    <property type="evidence" value="ECO:0007669"/>
    <property type="project" value="UniProtKB-ARBA"/>
</dbReference>